<accession>A0A3S9UT58</accession>
<protein>
    <submittedName>
        <fullName evidence="6">LacI family transcriptional regulator</fullName>
    </submittedName>
</protein>
<dbReference type="PANTHER" id="PTHR30146:SF109">
    <property type="entry name" value="HTH-TYPE TRANSCRIPTIONAL REGULATOR GALS"/>
    <property type="match status" value="1"/>
</dbReference>
<keyword evidence="1" id="KW-0805">Transcription regulation</keyword>
<name>A0A3S9UT58_9BACL</name>
<dbReference type="SUPFAM" id="SSF53822">
    <property type="entry name" value="Periplasmic binding protein-like I"/>
    <property type="match status" value="1"/>
</dbReference>
<dbReference type="CDD" id="cd06294">
    <property type="entry name" value="PBP1_MalR-like"/>
    <property type="match status" value="1"/>
</dbReference>
<sequence length="345" mass="38358">MAVTIKDVAKKAGVSPSTVSRVLSNHPRISAETSRRVREIMEELGYHPNIMAKSLVSRTTNSICIMLPKSAEELFSNFFFMELIRGIVTQANRQGFDVLLSSGANEKDEVEGVARLLNGHRVDGVILLYSRTDDPVVDFLYQNNHKFVLIGRSEQYADILSVDTDNVQASYDATKHLVSLGHQRIGFVSGPPDLVVSKDRLQGYLQALSDAGLESKPEWIVEGEFLQESGYRAISFFMNLPDRPTAVVLVDDVISFGVLRGLHELNYKIPDDLCLVSFNNIPLAEMSTPPLSSVDIGIYNMGYTASQMLIQAIQHKDNDKVSTARYVIPHRLVVRESSIFSVPKV</sequence>
<dbReference type="GO" id="GO:0003700">
    <property type="term" value="F:DNA-binding transcription factor activity"/>
    <property type="evidence" value="ECO:0007669"/>
    <property type="project" value="TreeGrafter"/>
</dbReference>
<dbReference type="AlphaFoldDB" id="A0A3S9UT58"/>
<dbReference type="PRINTS" id="PR00036">
    <property type="entry name" value="HTHLACI"/>
</dbReference>
<evidence type="ECO:0000256" key="1">
    <source>
        <dbReference type="ARBA" id="ARBA00023015"/>
    </source>
</evidence>
<dbReference type="KEGG" id="plut:EI981_02715"/>
<dbReference type="InterPro" id="IPR046335">
    <property type="entry name" value="LacI/GalR-like_sensor"/>
</dbReference>
<keyword evidence="3" id="KW-0804">Transcription</keyword>
<dbReference type="InterPro" id="IPR010982">
    <property type="entry name" value="Lambda_DNA-bd_dom_sf"/>
</dbReference>
<dbReference type="SUPFAM" id="SSF47413">
    <property type="entry name" value="lambda repressor-like DNA-binding domains"/>
    <property type="match status" value="1"/>
</dbReference>
<dbReference type="PROSITE" id="PS50943">
    <property type="entry name" value="HTH_CROC1"/>
    <property type="match status" value="1"/>
</dbReference>
<dbReference type="Pfam" id="PF00356">
    <property type="entry name" value="LacI"/>
    <property type="match status" value="1"/>
</dbReference>
<keyword evidence="7" id="KW-1185">Reference proteome</keyword>
<reference evidence="7" key="1">
    <citation type="submission" date="2018-12" db="EMBL/GenBank/DDBJ databases">
        <title>Complete genome sequence of Paenibacillus sp. MBLB1234.</title>
        <authorList>
            <person name="Nam Y.-D."/>
            <person name="Kang J."/>
            <person name="Chung W.-H."/>
            <person name="Park Y.S."/>
        </authorList>
    </citation>
    <scope>NUCLEOTIDE SEQUENCE [LARGE SCALE GENOMIC DNA]</scope>
    <source>
        <strain evidence="7">MBLB1234</strain>
    </source>
</reference>
<dbReference type="SMART" id="SM00354">
    <property type="entry name" value="HTH_LACI"/>
    <property type="match status" value="1"/>
</dbReference>
<evidence type="ECO:0000313" key="6">
    <source>
        <dbReference type="EMBL" id="AZS13492.1"/>
    </source>
</evidence>
<dbReference type="CDD" id="cd01392">
    <property type="entry name" value="HTH_LacI"/>
    <property type="match status" value="1"/>
</dbReference>
<evidence type="ECO:0000313" key="7">
    <source>
        <dbReference type="Proteomes" id="UP000270678"/>
    </source>
</evidence>
<evidence type="ECO:0000259" key="4">
    <source>
        <dbReference type="PROSITE" id="PS50932"/>
    </source>
</evidence>
<dbReference type="InterPro" id="IPR028082">
    <property type="entry name" value="Peripla_BP_I"/>
</dbReference>
<gene>
    <name evidence="6" type="ORF">EI981_02715</name>
</gene>
<evidence type="ECO:0000256" key="2">
    <source>
        <dbReference type="ARBA" id="ARBA00023125"/>
    </source>
</evidence>
<dbReference type="OrthoDB" id="9788209at2"/>
<dbReference type="RefSeq" id="WP_126995216.1">
    <property type="nucleotide sequence ID" value="NZ_CP034346.1"/>
</dbReference>
<evidence type="ECO:0000256" key="3">
    <source>
        <dbReference type="ARBA" id="ARBA00023163"/>
    </source>
</evidence>
<organism evidence="6 7">
    <name type="scientific">Paenibacillus lutimineralis</name>
    <dbReference type="NCBI Taxonomy" id="2707005"/>
    <lineage>
        <taxon>Bacteria</taxon>
        <taxon>Bacillati</taxon>
        <taxon>Bacillota</taxon>
        <taxon>Bacilli</taxon>
        <taxon>Bacillales</taxon>
        <taxon>Paenibacillaceae</taxon>
        <taxon>Paenibacillus</taxon>
    </lineage>
</organism>
<dbReference type="PANTHER" id="PTHR30146">
    <property type="entry name" value="LACI-RELATED TRANSCRIPTIONAL REPRESSOR"/>
    <property type="match status" value="1"/>
</dbReference>
<dbReference type="PROSITE" id="PS50932">
    <property type="entry name" value="HTH_LACI_2"/>
    <property type="match status" value="1"/>
</dbReference>
<dbReference type="Gene3D" id="1.10.260.40">
    <property type="entry name" value="lambda repressor-like DNA-binding domains"/>
    <property type="match status" value="1"/>
</dbReference>
<proteinExistence type="predicted"/>
<dbReference type="InterPro" id="IPR000843">
    <property type="entry name" value="HTH_LacI"/>
</dbReference>
<dbReference type="EMBL" id="CP034346">
    <property type="protein sequence ID" value="AZS13492.1"/>
    <property type="molecule type" value="Genomic_DNA"/>
</dbReference>
<dbReference type="InterPro" id="IPR001387">
    <property type="entry name" value="Cro/C1-type_HTH"/>
</dbReference>
<feature type="domain" description="HTH cro/C1-type" evidence="5">
    <location>
        <begin position="4"/>
        <end position="47"/>
    </location>
</feature>
<dbReference type="GO" id="GO:0000976">
    <property type="term" value="F:transcription cis-regulatory region binding"/>
    <property type="evidence" value="ECO:0007669"/>
    <property type="project" value="TreeGrafter"/>
</dbReference>
<dbReference type="PROSITE" id="PS00356">
    <property type="entry name" value="HTH_LACI_1"/>
    <property type="match status" value="1"/>
</dbReference>
<dbReference type="Pfam" id="PF13377">
    <property type="entry name" value="Peripla_BP_3"/>
    <property type="match status" value="1"/>
</dbReference>
<dbReference type="Gene3D" id="3.40.50.2300">
    <property type="match status" value="2"/>
</dbReference>
<keyword evidence="2" id="KW-0238">DNA-binding</keyword>
<feature type="domain" description="HTH lacI-type" evidence="4">
    <location>
        <begin position="3"/>
        <end position="57"/>
    </location>
</feature>
<dbReference type="Proteomes" id="UP000270678">
    <property type="component" value="Chromosome"/>
</dbReference>
<evidence type="ECO:0000259" key="5">
    <source>
        <dbReference type="PROSITE" id="PS50943"/>
    </source>
</evidence>